<keyword evidence="1" id="KW-1133">Transmembrane helix</keyword>
<evidence type="ECO:0000313" key="2">
    <source>
        <dbReference type="EMBL" id="QDY92637.1"/>
    </source>
</evidence>
<accession>A0A5B8JP99</accession>
<name>A0A5B8JP99_9BACT</name>
<evidence type="ECO:0000256" key="1">
    <source>
        <dbReference type="SAM" id="Phobius"/>
    </source>
</evidence>
<feature type="transmembrane region" description="Helical" evidence="1">
    <location>
        <begin position="14"/>
        <end position="34"/>
    </location>
</feature>
<organism evidence="2">
    <name type="scientific">uncultured Planctomycetota bacterium</name>
    <dbReference type="NCBI Taxonomy" id="120965"/>
    <lineage>
        <taxon>Bacteria</taxon>
        <taxon>Pseudomonadati</taxon>
        <taxon>Planctomycetota</taxon>
        <taxon>environmental samples</taxon>
    </lineage>
</organism>
<reference evidence="2" key="1">
    <citation type="submission" date="2019-04" db="EMBL/GenBank/DDBJ databases">
        <title>Deep-cultivation of Planctomycetes uncovers their unique biology.</title>
        <authorList>
            <person name="Wiegand S."/>
            <person name="Meyerdierks A."/>
            <person name="Amann R."/>
            <person name="Jogler C."/>
        </authorList>
    </citation>
    <scope>NUCLEOTIDE SEQUENCE</scope>
</reference>
<protein>
    <submittedName>
        <fullName evidence="2">Uncharacterized protein</fullName>
    </submittedName>
</protein>
<dbReference type="AlphaFoldDB" id="A0A5B8JP99"/>
<proteinExistence type="predicted"/>
<dbReference type="EMBL" id="MK801296">
    <property type="protein sequence ID" value="QDY92637.1"/>
    <property type="molecule type" value="Genomic_DNA"/>
</dbReference>
<gene>
    <name evidence="2" type="ORF">fos2004AM_00006</name>
</gene>
<keyword evidence="1" id="KW-0472">Membrane</keyword>
<sequence>MLETFFSFGWLEPLFGVIGALVTGFLGFLGMFFGM</sequence>
<keyword evidence="1" id="KW-0812">Transmembrane</keyword>